<keyword evidence="4" id="KW-1015">Disulfide bond</keyword>
<reference evidence="6" key="1">
    <citation type="submission" date="2020-05" db="UniProtKB">
        <authorList>
            <consortium name="EnsemblMetazoa"/>
        </authorList>
    </citation>
    <scope>IDENTIFICATION</scope>
    <source>
        <strain evidence="6">BB02</strain>
    </source>
</reference>
<feature type="signal peptide" evidence="5">
    <location>
        <begin position="1"/>
        <end position="18"/>
    </location>
</feature>
<dbReference type="AlphaFoldDB" id="A0A2C9JX19"/>
<dbReference type="STRING" id="6526.A0A2C9JX19"/>
<dbReference type="Proteomes" id="UP000076420">
    <property type="component" value="Unassembled WGS sequence"/>
</dbReference>
<evidence type="ECO:0000256" key="3">
    <source>
        <dbReference type="ARBA" id="ARBA00022525"/>
    </source>
</evidence>
<comment type="similarity">
    <text evidence="2">Belongs to the dermatopontin family.</text>
</comment>
<evidence type="ECO:0000256" key="2">
    <source>
        <dbReference type="ARBA" id="ARBA00008712"/>
    </source>
</evidence>
<keyword evidence="5" id="KW-0732">Signal</keyword>
<dbReference type="InterPro" id="IPR026645">
    <property type="entry name" value="Dermatopontin"/>
</dbReference>
<evidence type="ECO:0000313" key="6">
    <source>
        <dbReference type="EnsemblMetazoa" id="BGLB009400-PB"/>
    </source>
</evidence>
<dbReference type="VEuPathDB" id="VectorBase:BGLAX_033632"/>
<name>A0A2C9JX19_BIOGL</name>
<dbReference type="KEGG" id="bgt:106071442"/>
<accession>A0A2C9JX19</accession>
<evidence type="ECO:0000256" key="4">
    <source>
        <dbReference type="ARBA" id="ARBA00023157"/>
    </source>
</evidence>
<dbReference type="GO" id="GO:0030199">
    <property type="term" value="P:collagen fibril organization"/>
    <property type="evidence" value="ECO:0007669"/>
    <property type="project" value="TreeGrafter"/>
</dbReference>
<evidence type="ECO:0000313" key="7">
    <source>
        <dbReference type="Proteomes" id="UP000076420"/>
    </source>
</evidence>
<keyword evidence="3" id="KW-0964">Secreted</keyword>
<dbReference type="GO" id="GO:0005615">
    <property type="term" value="C:extracellular space"/>
    <property type="evidence" value="ECO:0007669"/>
    <property type="project" value="TreeGrafter"/>
</dbReference>
<evidence type="ECO:0000256" key="5">
    <source>
        <dbReference type="SAM" id="SignalP"/>
    </source>
</evidence>
<dbReference type="PANTHER" id="PTHR15040:SF1">
    <property type="entry name" value="DERMATOPONTIN-LIKE ISOFORM X1"/>
    <property type="match status" value="1"/>
</dbReference>
<dbReference type="PANTHER" id="PTHR15040">
    <property type="entry name" value="DERMATOPONTIN-RELATED"/>
    <property type="match status" value="1"/>
</dbReference>
<dbReference type="GO" id="GO:0031012">
    <property type="term" value="C:extracellular matrix"/>
    <property type="evidence" value="ECO:0007669"/>
    <property type="project" value="TreeGrafter"/>
</dbReference>
<organism evidence="6 7">
    <name type="scientific">Biomphalaria glabrata</name>
    <name type="common">Bloodfluke planorb</name>
    <name type="synonym">Freshwater snail</name>
    <dbReference type="NCBI Taxonomy" id="6526"/>
    <lineage>
        <taxon>Eukaryota</taxon>
        <taxon>Metazoa</taxon>
        <taxon>Spiralia</taxon>
        <taxon>Lophotrochozoa</taxon>
        <taxon>Mollusca</taxon>
        <taxon>Gastropoda</taxon>
        <taxon>Heterobranchia</taxon>
        <taxon>Euthyneura</taxon>
        <taxon>Panpulmonata</taxon>
        <taxon>Hygrophila</taxon>
        <taxon>Lymnaeoidea</taxon>
        <taxon>Planorbidae</taxon>
        <taxon>Biomphalaria</taxon>
    </lineage>
</organism>
<dbReference type="Pfam" id="PF14704">
    <property type="entry name" value="DERM"/>
    <property type="match status" value="1"/>
</dbReference>
<sequence>MVILVSLGLLLVVTQVKSAAYVNDWDKPFNFNCPTGQILSFVSSINDNYYEDRRWELFCRTVGYTKDCVKSDYVNTFDNPVTFTCPGDSVITGIESYHDNHYEDRRYRFQCCTVSKRVPSDCYTTDYVNDWDGKLTLFVPEGQGIKGAMSEHNNYYEDRRWRFTLCTV</sequence>
<dbReference type="RefSeq" id="XP_013087004.2">
    <property type="nucleotide sequence ID" value="XM_013231550.2"/>
</dbReference>
<dbReference type="OrthoDB" id="5975249at2759"/>
<protein>
    <recommendedName>
        <fullName evidence="8">Dermatopontin</fullName>
    </recommendedName>
</protein>
<comment type="subcellular location">
    <subcellularLocation>
        <location evidence="1">Secreted</location>
    </subcellularLocation>
</comment>
<proteinExistence type="inferred from homology"/>
<gene>
    <name evidence="6" type="primary">106071442</name>
</gene>
<dbReference type="EnsemblMetazoa" id="BGLB009400-RB">
    <property type="protein sequence ID" value="BGLB009400-PB"/>
    <property type="gene ID" value="BGLB009400"/>
</dbReference>
<feature type="chain" id="PRO_5011999555" description="Dermatopontin" evidence="5">
    <location>
        <begin position="19"/>
        <end position="168"/>
    </location>
</feature>
<evidence type="ECO:0008006" key="8">
    <source>
        <dbReference type="Google" id="ProtNLM"/>
    </source>
</evidence>
<evidence type="ECO:0000256" key="1">
    <source>
        <dbReference type="ARBA" id="ARBA00004613"/>
    </source>
</evidence>
<dbReference type="VEuPathDB" id="VectorBase:BGLB009400"/>